<reference evidence="3 4" key="1">
    <citation type="journal article" date="2009" name="Nature">
        <title>The Sorghum bicolor genome and the diversification of grasses.</title>
        <authorList>
            <person name="Paterson A.H."/>
            <person name="Bowers J.E."/>
            <person name="Bruggmann R."/>
            <person name="Dubchak I."/>
            <person name="Grimwood J."/>
            <person name="Gundlach H."/>
            <person name="Haberer G."/>
            <person name="Hellsten U."/>
            <person name="Mitros T."/>
            <person name="Poliakov A."/>
            <person name="Schmutz J."/>
            <person name="Spannagl M."/>
            <person name="Tang H."/>
            <person name="Wang X."/>
            <person name="Wicker T."/>
            <person name="Bharti A.K."/>
            <person name="Chapman J."/>
            <person name="Feltus F.A."/>
            <person name="Gowik U."/>
            <person name="Grigoriev I.V."/>
            <person name="Lyons E."/>
            <person name="Maher C.A."/>
            <person name="Martis M."/>
            <person name="Narechania A."/>
            <person name="Otillar R.P."/>
            <person name="Penning B.W."/>
            <person name="Salamov A.A."/>
            <person name="Wang Y."/>
            <person name="Zhang L."/>
            <person name="Carpita N.C."/>
            <person name="Freeling M."/>
            <person name="Gingle A.R."/>
            <person name="Hash C.T."/>
            <person name="Keller B."/>
            <person name="Klein P."/>
            <person name="Kresovich S."/>
            <person name="McCann M.C."/>
            <person name="Ming R."/>
            <person name="Peterson D.G."/>
            <person name="Mehboob-ur-Rahman"/>
            <person name="Ware D."/>
            <person name="Westhoff P."/>
            <person name="Mayer K.F."/>
            <person name="Messing J."/>
            <person name="Rokhsar D.S."/>
        </authorList>
    </citation>
    <scope>NUCLEOTIDE SEQUENCE [LARGE SCALE GENOMIC DNA]</scope>
    <source>
        <strain evidence="4">cv. BTx623</strain>
    </source>
</reference>
<dbReference type="EMBL" id="CM000768">
    <property type="protein sequence ID" value="OQU77495.1"/>
    <property type="molecule type" value="Genomic_DNA"/>
</dbReference>
<evidence type="ECO:0000313" key="3">
    <source>
        <dbReference type="EMBL" id="OQU77495.1"/>
    </source>
</evidence>
<evidence type="ECO:0000313" key="4">
    <source>
        <dbReference type="Proteomes" id="UP000000768"/>
    </source>
</evidence>
<dbReference type="Proteomes" id="UP000000768">
    <property type="component" value="Chromosome 9"/>
</dbReference>
<feature type="region of interest" description="Disordered" evidence="1">
    <location>
        <begin position="87"/>
        <end position="110"/>
    </location>
</feature>
<feature type="chain" id="PRO_5013165283" evidence="2">
    <location>
        <begin position="29"/>
        <end position="268"/>
    </location>
</feature>
<gene>
    <name evidence="3" type="ORF">SORBI_3009G055550</name>
</gene>
<organism evidence="3 4">
    <name type="scientific">Sorghum bicolor</name>
    <name type="common">Sorghum</name>
    <name type="synonym">Sorghum vulgare</name>
    <dbReference type="NCBI Taxonomy" id="4558"/>
    <lineage>
        <taxon>Eukaryota</taxon>
        <taxon>Viridiplantae</taxon>
        <taxon>Streptophyta</taxon>
        <taxon>Embryophyta</taxon>
        <taxon>Tracheophyta</taxon>
        <taxon>Spermatophyta</taxon>
        <taxon>Magnoliopsida</taxon>
        <taxon>Liliopsida</taxon>
        <taxon>Poales</taxon>
        <taxon>Poaceae</taxon>
        <taxon>PACMAD clade</taxon>
        <taxon>Panicoideae</taxon>
        <taxon>Andropogonodae</taxon>
        <taxon>Andropogoneae</taxon>
        <taxon>Sorghinae</taxon>
        <taxon>Sorghum</taxon>
    </lineage>
</organism>
<proteinExistence type="predicted"/>
<feature type="region of interest" description="Disordered" evidence="1">
    <location>
        <begin position="246"/>
        <end position="268"/>
    </location>
</feature>
<feature type="signal peptide" evidence="2">
    <location>
        <begin position="1"/>
        <end position="28"/>
    </location>
</feature>
<evidence type="ECO:0000256" key="1">
    <source>
        <dbReference type="SAM" id="MobiDB-lite"/>
    </source>
</evidence>
<sequence>MTPCQPRPRIHFLYYCLLTFHLLSPATTRHLPQNRRSSPSPPPAPCAGRQPAGEGRRRADPFPSLPPRDLFLLSPVLSLTTTTTTVINKSAGRQARAQARGARRPRPSSTCRLRLACSRLQETAATPASLQHTTAQVATARPPGSRRFPFPFRFSPLPPQAARGPPGRPAGFVPRAGRATTRALGFRSPPESFGSAWRRGAAADRRVLLLQFPARRKGRTASGPRAPRRSTTSCCWTGSCPLSACSSPGSHLTSKVAPSLPFFTSSTS</sequence>
<accession>A0A1Z5R238</accession>
<feature type="region of interest" description="Disordered" evidence="1">
    <location>
        <begin position="29"/>
        <end position="66"/>
    </location>
</feature>
<feature type="compositionally biased region" description="Low complexity" evidence="1">
    <location>
        <begin position="87"/>
        <end position="100"/>
    </location>
</feature>
<keyword evidence="4" id="KW-1185">Reference proteome</keyword>
<protein>
    <submittedName>
        <fullName evidence="3">Uncharacterized protein</fullName>
    </submittedName>
</protein>
<dbReference type="Gramene" id="OQU77495">
    <property type="protein sequence ID" value="OQU77495"/>
    <property type="gene ID" value="SORBI_3009G055550"/>
</dbReference>
<dbReference type="AlphaFoldDB" id="A0A1Z5R238"/>
<keyword evidence="2" id="KW-0732">Signal</keyword>
<evidence type="ECO:0000256" key="2">
    <source>
        <dbReference type="SAM" id="SignalP"/>
    </source>
</evidence>
<dbReference type="InParanoid" id="A0A1Z5R238"/>
<reference evidence="4" key="2">
    <citation type="journal article" date="2018" name="Plant J.">
        <title>The Sorghum bicolor reference genome: improved assembly, gene annotations, a transcriptome atlas, and signatures of genome organization.</title>
        <authorList>
            <person name="McCormick R.F."/>
            <person name="Truong S.K."/>
            <person name="Sreedasyam A."/>
            <person name="Jenkins J."/>
            <person name="Shu S."/>
            <person name="Sims D."/>
            <person name="Kennedy M."/>
            <person name="Amirebrahimi M."/>
            <person name="Weers B.D."/>
            <person name="McKinley B."/>
            <person name="Mattison A."/>
            <person name="Morishige D.T."/>
            <person name="Grimwood J."/>
            <person name="Schmutz J."/>
            <person name="Mullet J.E."/>
        </authorList>
    </citation>
    <scope>NUCLEOTIDE SEQUENCE [LARGE SCALE GENOMIC DNA]</scope>
    <source>
        <strain evidence="4">cv. BTx623</strain>
    </source>
</reference>
<name>A0A1Z5R238_SORBI</name>